<protein>
    <submittedName>
        <fullName evidence="4">Uncharacterized protein</fullName>
    </submittedName>
</protein>
<comment type="caution">
    <text evidence="4">The sequence shown here is derived from an EMBL/GenBank/DDBJ whole genome shotgun (WGS) entry which is preliminary data.</text>
</comment>
<keyword evidence="3" id="KW-0472">Membrane</keyword>
<feature type="transmembrane region" description="Helical" evidence="3">
    <location>
        <begin position="39"/>
        <end position="60"/>
    </location>
</feature>
<evidence type="ECO:0000313" key="4">
    <source>
        <dbReference type="EMBL" id="RUS34953.1"/>
    </source>
</evidence>
<sequence length="190" mass="21208">PVYPGARHVTVPNILSAQKYLGLRSPLFISSEQPHLHSFTIPTMQTLSWLIVIILVLLLLTQLTNTPGTTYSHPVVVLFRQRIADLVNKALGYRRLPFFNTGSFEQDIEDGLTSSTFDLNQNLEDGDTRPGLSDTDEIKRIMKRRGVSFDEARLIRQDQLLKKNNIDPVTGLSLDPKAVYFASGPSSGQS</sequence>
<dbReference type="EMBL" id="RBNJ01000275">
    <property type="protein sequence ID" value="RUS34953.1"/>
    <property type="molecule type" value="Genomic_DNA"/>
</dbReference>
<evidence type="ECO:0000256" key="2">
    <source>
        <dbReference type="ARBA" id="ARBA00022729"/>
    </source>
</evidence>
<organism evidence="4 5">
    <name type="scientific">Jimgerdemannia flammicorona</name>
    <dbReference type="NCBI Taxonomy" id="994334"/>
    <lineage>
        <taxon>Eukaryota</taxon>
        <taxon>Fungi</taxon>
        <taxon>Fungi incertae sedis</taxon>
        <taxon>Mucoromycota</taxon>
        <taxon>Mucoromycotina</taxon>
        <taxon>Endogonomycetes</taxon>
        <taxon>Endogonales</taxon>
        <taxon>Endogonaceae</taxon>
        <taxon>Jimgerdemannia</taxon>
    </lineage>
</organism>
<proteinExistence type="inferred from homology"/>
<name>A0A433QYU4_9FUNG</name>
<gene>
    <name evidence="4" type="ORF">BC938DRAFT_477403</name>
</gene>
<comment type="similarity">
    <text evidence="1">Belongs to the UPF0357 family.</text>
</comment>
<evidence type="ECO:0000256" key="1">
    <source>
        <dbReference type="ARBA" id="ARBA00008325"/>
    </source>
</evidence>
<evidence type="ECO:0000313" key="5">
    <source>
        <dbReference type="Proteomes" id="UP000274822"/>
    </source>
</evidence>
<dbReference type="AlphaFoldDB" id="A0A433QYU4"/>
<reference evidence="4 5" key="1">
    <citation type="journal article" date="2018" name="New Phytol.">
        <title>Phylogenomics of Endogonaceae and evolution of mycorrhizas within Mucoromycota.</title>
        <authorList>
            <person name="Chang Y."/>
            <person name="Desiro A."/>
            <person name="Na H."/>
            <person name="Sandor L."/>
            <person name="Lipzen A."/>
            <person name="Clum A."/>
            <person name="Barry K."/>
            <person name="Grigoriev I.V."/>
            <person name="Martin F.M."/>
            <person name="Stajich J.E."/>
            <person name="Smith M.E."/>
            <person name="Bonito G."/>
            <person name="Spatafora J.W."/>
        </authorList>
    </citation>
    <scope>NUCLEOTIDE SEQUENCE [LARGE SCALE GENOMIC DNA]</scope>
    <source>
        <strain evidence="4 5">AD002</strain>
    </source>
</reference>
<keyword evidence="3" id="KW-1133">Transmembrane helix</keyword>
<keyword evidence="3" id="KW-0812">Transmembrane</keyword>
<dbReference type="Proteomes" id="UP000274822">
    <property type="component" value="Unassembled WGS sequence"/>
</dbReference>
<keyword evidence="5" id="KW-1185">Reference proteome</keyword>
<feature type="non-terminal residue" evidence="4">
    <location>
        <position position="1"/>
    </location>
</feature>
<dbReference type="InterPro" id="IPR018559">
    <property type="entry name" value="DUF2015"/>
</dbReference>
<dbReference type="PANTHER" id="PTHR28023">
    <property type="entry name" value="UPF0357 PROTEIN YCL012C"/>
    <property type="match status" value="1"/>
</dbReference>
<dbReference type="Pfam" id="PF09435">
    <property type="entry name" value="DUF2015"/>
    <property type="match status" value="1"/>
</dbReference>
<keyword evidence="2" id="KW-0732">Signal</keyword>
<dbReference type="PANTHER" id="PTHR28023:SF1">
    <property type="entry name" value="UPF0357 PROTEIN YCL012C"/>
    <property type="match status" value="1"/>
</dbReference>
<evidence type="ECO:0000256" key="3">
    <source>
        <dbReference type="SAM" id="Phobius"/>
    </source>
</evidence>
<accession>A0A433QYU4</accession>